<dbReference type="EMBL" id="OV170225">
    <property type="protein sequence ID" value="CAH0725702.1"/>
    <property type="molecule type" value="Genomic_DNA"/>
</dbReference>
<evidence type="ECO:0000313" key="2">
    <source>
        <dbReference type="EMBL" id="CAH0725702.1"/>
    </source>
</evidence>
<dbReference type="Proteomes" id="UP000838878">
    <property type="component" value="Chromosome 5"/>
</dbReference>
<feature type="non-terminal residue" evidence="2">
    <location>
        <position position="76"/>
    </location>
</feature>
<keyword evidence="3" id="KW-1185">Reference proteome</keyword>
<proteinExistence type="predicted"/>
<organism evidence="2 3">
    <name type="scientific">Brenthis ino</name>
    <name type="common">lesser marbled fritillary</name>
    <dbReference type="NCBI Taxonomy" id="405034"/>
    <lineage>
        <taxon>Eukaryota</taxon>
        <taxon>Metazoa</taxon>
        <taxon>Ecdysozoa</taxon>
        <taxon>Arthropoda</taxon>
        <taxon>Hexapoda</taxon>
        <taxon>Insecta</taxon>
        <taxon>Pterygota</taxon>
        <taxon>Neoptera</taxon>
        <taxon>Endopterygota</taxon>
        <taxon>Lepidoptera</taxon>
        <taxon>Glossata</taxon>
        <taxon>Ditrysia</taxon>
        <taxon>Papilionoidea</taxon>
        <taxon>Nymphalidae</taxon>
        <taxon>Heliconiinae</taxon>
        <taxon>Argynnini</taxon>
        <taxon>Brenthis</taxon>
    </lineage>
</organism>
<feature type="compositionally biased region" description="Basic and acidic residues" evidence="1">
    <location>
        <begin position="25"/>
        <end position="38"/>
    </location>
</feature>
<sequence>MFQSGGVAPATALSFKPCSSTVRGRGSERVRVCERDAGRAPSEPSGSLAETGPFSFLVVIEIGSQVLCCRAARRSR</sequence>
<reference evidence="2" key="1">
    <citation type="submission" date="2021-12" db="EMBL/GenBank/DDBJ databases">
        <authorList>
            <person name="Martin H S."/>
        </authorList>
    </citation>
    <scope>NUCLEOTIDE SEQUENCE</scope>
</reference>
<dbReference type="OrthoDB" id="6840195at2759"/>
<evidence type="ECO:0000313" key="3">
    <source>
        <dbReference type="Proteomes" id="UP000838878"/>
    </source>
</evidence>
<protein>
    <submittedName>
        <fullName evidence="2">Uncharacterized protein</fullName>
    </submittedName>
</protein>
<evidence type="ECO:0000256" key="1">
    <source>
        <dbReference type="SAM" id="MobiDB-lite"/>
    </source>
</evidence>
<accession>A0A8J9V5M7</accession>
<feature type="region of interest" description="Disordered" evidence="1">
    <location>
        <begin position="19"/>
        <end position="50"/>
    </location>
</feature>
<gene>
    <name evidence="2" type="ORF">BINO364_LOCUS11262</name>
</gene>
<name>A0A8J9V5M7_9NEOP</name>
<dbReference type="AlphaFoldDB" id="A0A8J9V5M7"/>